<evidence type="ECO:0000313" key="3">
    <source>
        <dbReference type="Proteomes" id="UP000199341"/>
    </source>
</evidence>
<protein>
    <submittedName>
        <fullName evidence="2">Uncharacterized protein</fullName>
    </submittedName>
</protein>
<proteinExistence type="predicted"/>
<organism evidence="2 3">
    <name type="scientific">Actinacidiphila guanduensis</name>
    <dbReference type="NCBI Taxonomy" id="310781"/>
    <lineage>
        <taxon>Bacteria</taxon>
        <taxon>Bacillati</taxon>
        <taxon>Actinomycetota</taxon>
        <taxon>Actinomycetes</taxon>
        <taxon>Kitasatosporales</taxon>
        <taxon>Streptomycetaceae</taxon>
        <taxon>Actinacidiphila</taxon>
    </lineage>
</organism>
<feature type="region of interest" description="Disordered" evidence="1">
    <location>
        <begin position="230"/>
        <end position="256"/>
    </location>
</feature>
<evidence type="ECO:0000256" key="1">
    <source>
        <dbReference type="SAM" id="MobiDB-lite"/>
    </source>
</evidence>
<gene>
    <name evidence="2" type="ORF">SAMN05216259_1282</name>
</gene>
<feature type="compositionally biased region" description="Low complexity" evidence="1">
    <location>
        <begin position="144"/>
        <end position="157"/>
    </location>
</feature>
<reference evidence="2 3" key="1">
    <citation type="submission" date="2016-10" db="EMBL/GenBank/DDBJ databases">
        <authorList>
            <person name="de Groot N.N."/>
        </authorList>
    </citation>
    <scope>NUCLEOTIDE SEQUENCE [LARGE SCALE GENOMIC DNA]</scope>
    <source>
        <strain evidence="2 3">CGMCC 4.2022</strain>
    </source>
</reference>
<dbReference type="EMBL" id="FNIE01000028">
    <property type="protein sequence ID" value="SDP40572.1"/>
    <property type="molecule type" value="Genomic_DNA"/>
</dbReference>
<sequence>MSWKQKKGTHSLASGCMEPAGKLRAQQHRQCPICCVAAFGLPGKQSSKLGAQGRHVGGREVSLARVTATSCAACRTAVYGPKARFRRLSKPGGRVVVVLGPQHLYEFGGLAQELSERRLPGGPVVLVVGEGVNRVSGQRRKAVGNGAPPRGEAAGAGDRPEGVAAESGQRDRLAGVQRMRPVDLDEAGLLQPLHGREGQPCSGGGHHRQPLDDQVLMEFCAARYGQQWATPGAERSGTSTSEDGGAAFSSRSSREDAATWFQLRRTTASARWRTARSRRSSSAASEGVRPSVSWCRRPRW</sequence>
<feature type="region of interest" description="Disordered" evidence="1">
    <location>
        <begin position="137"/>
        <end position="171"/>
    </location>
</feature>
<evidence type="ECO:0000313" key="2">
    <source>
        <dbReference type="EMBL" id="SDP40572.1"/>
    </source>
</evidence>
<dbReference type="AlphaFoldDB" id="A0A1H0SFK3"/>
<name>A0A1H0SFK3_9ACTN</name>
<dbReference type="Proteomes" id="UP000199341">
    <property type="component" value="Unassembled WGS sequence"/>
</dbReference>
<accession>A0A1H0SFK3</accession>
<keyword evidence="3" id="KW-1185">Reference proteome</keyword>
<feature type="region of interest" description="Disordered" evidence="1">
    <location>
        <begin position="268"/>
        <end position="300"/>
    </location>
</feature>